<dbReference type="AlphaFoldDB" id="A0A0A8ZTZ8"/>
<proteinExistence type="predicted"/>
<reference evidence="1" key="2">
    <citation type="journal article" date="2015" name="Data Brief">
        <title>Shoot transcriptome of the giant reed, Arundo donax.</title>
        <authorList>
            <person name="Barrero R.A."/>
            <person name="Guerrero F.D."/>
            <person name="Moolhuijzen P."/>
            <person name="Goolsby J.A."/>
            <person name="Tidwell J."/>
            <person name="Bellgard S.E."/>
            <person name="Bellgard M.I."/>
        </authorList>
    </citation>
    <scope>NUCLEOTIDE SEQUENCE</scope>
    <source>
        <tissue evidence="1">Shoot tissue taken approximately 20 cm above the soil surface</tissue>
    </source>
</reference>
<evidence type="ECO:0000313" key="1">
    <source>
        <dbReference type="EMBL" id="JAD40250.1"/>
    </source>
</evidence>
<protein>
    <submittedName>
        <fullName evidence="1">Uncharacterized protein</fullName>
    </submittedName>
</protein>
<dbReference type="EMBL" id="GBRH01257645">
    <property type="protein sequence ID" value="JAD40250.1"/>
    <property type="molecule type" value="Transcribed_RNA"/>
</dbReference>
<organism evidence="1">
    <name type="scientific">Arundo donax</name>
    <name type="common">Giant reed</name>
    <name type="synonym">Donax arundinaceus</name>
    <dbReference type="NCBI Taxonomy" id="35708"/>
    <lineage>
        <taxon>Eukaryota</taxon>
        <taxon>Viridiplantae</taxon>
        <taxon>Streptophyta</taxon>
        <taxon>Embryophyta</taxon>
        <taxon>Tracheophyta</taxon>
        <taxon>Spermatophyta</taxon>
        <taxon>Magnoliopsida</taxon>
        <taxon>Liliopsida</taxon>
        <taxon>Poales</taxon>
        <taxon>Poaceae</taxon>
        <taxon>PACMAD clade</taxon>
        <taxon>Arundinoideae</taxon>
        <taxon>Arundineae</taxon>
        <taxon>Arundo</taxon>
    </lineage>
</organism>
<name>A0A0A8ZTZ8_ARUDO</name>
<accession>A0A0A8ZTZ8</accession>
<reference evidence="1" key="1">
    <citation type="submission" date="2014-09" db="EMBL/GenBank/DDBJ databases">
        <authorList>
            <person name="Magalhaes I.L.F."/>
            <person name="Oliveira U."/>
            <person name="Santos F.R."/>
            <person name="Vidigal T.H.D.A."/>
            <person name="Brescovit A.D."/>
            <person name="Santos A.J."/>
        </authorList>
    </citation>
    <scope>NUCLEOTIDE SEQUENCE</scope>
    <source>
        <tissue evidence="1">Shoot tissue taken approximately 20 cm above the soil surface</tissue>
    </source>
</reference>
<sequence length="43" mass="4932">MIVYSSCGSRATPSWFTPTMKNLQDKMIRGHITHHNILVEKCV</sequence>